<dbReference type="Proteomes" id="UP001303899">
    <property type="component" value="Unassembled WGS sequence"/>
</dbReference>
<name>A0ABU5SC22_9BACT</name>
<keyword evidence="2" id="KW-1185">Reference proteome</keyword>
<sequence>MNLVRLDSTAQVITNLLSKNTPICFQESFKEVFNKAFHRLNLNNDKDWISKFKNKSLLFTTSIKWSISKGSINHIQNPDDIMTFKNADDILLNVVIVPENFLGRTF</sequence>
<evidence type="ECO:0000313" key="2">
    <source>
        <dbReference type="Proteomes" id="UP001303899"/>
    </source>
</evidence>
<gene>
    <name evidence="1" type="ORF">VB776_23850</name>
</gene>
<organism evidence="1 2">
    <name type="scientific">Arcicella gelida</name>
    <dbReference type="NCBI Taxonomy" id="2984195"/>
    <lineage>
        <taxon>Bacteria</taxon>
        <taxon>Pseudomonadati</taxon>
        <taxon>Bacteroidota</taxon>
        <taxon>Cytophagia</taxon>
        <taxon>Cytophagales</taxon>
        <taxon>Flectobacillaceae</taxon>
        <taxon>Arcicella</taxon>
    </lineage>
</organism>
<dbReference type="EMBL" id="JAYGIL010000053">
    <property type="protein sequence ID" value="MEA5405994.1"/>
    <property type="molecule type" value="Genomic_DNA"/>
</dbReference>
<protein>
    <submittedName>
        <fullName evidence="1">Uncharacterized protein</fullName>
    </submittedName>
</protein>
<comment type="caution">
    <text evidence="1">The sequence shown here is derived from an EMBL/GenBank/DDBJ whole genome shotgun (WGS) entry which is preliminary data.</text>
</comment>
<evidence type="ECO:0000313" key="1">
    <source>
        <dbReference type="EMBL" id="MEA5405994.1"/>
    </source>
</evidence>
<reference evidence="1 2" key="1">
    <citation type="submission" date="2023-12" db="EMBL/GenBank/DDBJ databases">
        <title>Novel species of the genus Arcicella isolated from rivers.</title>
        <authorList>
            <person name="Lu H."/>
        </authorList>
    </citation>
    <scope>NUCLEOTIDE SEQUENCE [LARGE SCALE GENOMIC DNA]</scope>
    <source>
        <strain evidence="1 2">DC2W</strain>
    </source>
</reference>
<proteinExistence type="predicted"/>
<accession>A0ABU5SC22</accession>
<dbReference type="RefSeq" id="WP_323699361.1">
    <property type="nucleotide sequence ID" value="NZ_JAYGIL010000053.1"/>
</dbReference>